<dbReference type="PANTHER" id="PTHR46696:SF4">
    <property type="entry name" value="BIOTIN BIOSYNTHESIS CYTOCHROME P450"/>
    <property type="match status" value="1"/>
</dbReference>
<protein>
    <submittedName>
        <fullName evidence="4">Cytochrome P450</fullName>
    </submittedName>
</protein>
<dbReference type="RefSeq" id="WP_219042340.1">
    <property type="nucleotide sequence ID" value="NZ_JAHWDQ010000001.1"/>
</dbReference>
<name>A0ABS6VQ08_9GAMM</name>
<dbReference type="PANTHER" id="PTHR46696">
    <property type="entry name" value="P450, PUTATIVE (EUROFUNG)-RELATED"/>
    <property type="match status" value="1"/>
</dbReference>
<feature type="region of interest" description="Disordered" evidence="3">
    <location>
        <begin position="37"/>
        <end position="58"/>
    </location>
</feature>
<accession>A0ABS6VQ08</accession>
<keyword evidence="2" id="KW-0349">Heme</keyword>
<dbReference type="EMBL" id="JAHWDQ010000001">
    <property type="protein sequence ID" value="MBW2940118.1"/>
    <property type="molecule type" value="Genomic_DNA"/>
</dbReference>
<evidence type="ECO:0000256" key="2">
    <source>
        <dbReference type="RuleBase" id="RU000461"/>
    </source>
</evidence>
<comment type="similarity">
    <text evidence="1 2">Belongs to the cytochrome P450 family.</text>
</comment>
<dbReference type="Proteomes" id="UP001166291">
    <property type="component" value="Unassembled WGS sequence"/>
</dbReference>
<evidence type="ECO:0000256" key="1">
    <source>
        <dbReference type="ARBA" id="ARBA00010617"/>
    </source>
</evidence>
<keyword evidence="2" id="KW-0479">Metal-binding</keyword>
<comment type="caution">
    <text evidence="4">The sequence shown here is derived from an EMBL/GenBank/DDBJ whole genome shotgun (WGS) entry which is preliminary data.</text>
</comment>
<dbReference type="Pfam" id="PF00067">
    <property type="entry name" value="p450"/>
    <property type="match status" value="1"/>
</dbReference>
<sequence>MPNFLFHGRRLLLSFSVEGLLRFVHWRKKRASAAATNVTESLTDKPIPEHPKTPEDFRPLENACFQNPYRFYAMLREQYPVYRLQNGIYCLSRYEDITAVCRDTELFSSTHQGAIVGLKPHQSIVEEGRKQDKLAEMGLTPCDVLAVADQPQHSNDRKVGHKGLNSRFVKSLEGEIGDLCRSMMDEFIDSGEVEFMQQVGWSLPMKVIIKLLGFPAEDYQKIKYWCMHTISTQSGVSSSLELAKSRAEILAFIRYCWQQLAIAKKHPRDDLCGVFVNAVLDPDNPMTDQQAVSSLFQLLVAGSDSSATSMGNALKLLIENPDIQAEIRADMTKLDNFIEEVFRLEAAFQGHFRWTKTDTELHGVSLPAGSRIFLMWAAANRDATMFENPDAIDLNRPNGKKHLTFGHGIHACIGRELARSEIRIVLREFLLRTENLQIVGDAPFIASMFAHTLQKLPVRFDVISSASQHCAA</sequence>
<keyword evidence="2" id="KW-0408">Iron</keyword>
<evidence type="ECO:0000256" key="3">
    <source>
        <dbReference type="SAM" id="MobiDB-lite"/>
    </source>
</evidence>
<keyword evidence="5" id="KW-1185">Reference proteome</keyword>
<keyword evidence="2" id="KW-0560">Oxidoreductase</keyword>
<dbReference type="InterPro" id="IPR001128">
    <property type="entry name" value="Cyt_P450"/>
</dbReference>
<keyword evidence="2" id="KW-0503">Monooxygenase</keyword>
<evidence type="ECO:0000313" key="4">
    <source>
        <dbReference type="EMBL" id="MBW2940118.1"/>
    </source>
</evidence>
<proteinExistence type="inferred from homology"/>
<evidence type="ECO:0000313" key="5">
    <source>
        <dbReference type="Proteomes" id="UP001166291"/>
    </source>
</evidence>
<gene>
    <name evidence="4" type="ORF">KXJ70_04990</name>
</gene>
<organism evidence="4 5">
    <name type="scientific">Zhongshania aquimaris</name>
    <dbReference type="NCBI Taxonomy" id="2857107"/>
    <lineage>
        <taxon>Bacteria</taxon>
        <taxon>Pseudomonadati</taxon>
        <taxon>Pseudomonadota</taxon>
        <taxon>Gammaproteobacteria</taxon>
        <taxon>Cellvibrionales</taxon>
        <taxon>Spongiibacteraceae</taxon>
        <taxon>Zhongshania</taxon>
    </lineage>
</organism>
<dbReference type="PROSITE" id="PS00086">
    <property type="entry name" value="CYTOCHROME_P450"/>
    <property type="match status" value="1"/>
</dbReference>
<reference evidence="4" key="1">
    <citation type="submission" date="2021-07" db="EMBL/GenBank/DDBJ databases">
        <title>Zhongshania sp. CAU 1632 isolated from seawater.</title>
        <authorList>
            <person name="Kim W."/>
        </authorList>
    </citation>
    <scope>NUCLEOTIDE SEQUENCE</scope>
    <source>
        <strain evidence="4">CAU 1632</strain>
    </source>
</reference>
<feature type="compositionally biased region" description="Basic and acidic residues" evidence="3">
    <location>
        <begin position="42"/>
        <end position="58"/>
    </location>
</feature>
<dbReference type="InterPro" id="IPR017972">
    <property type="entry name" value="Cyt_P450_CS"/>
</dbReference>